<evidence type="ECO:0000313" key="1">
    <source>
        <dbReference type="EMBL" id="ADG69044.1"/>
    </source>
</evidence>
<keyword evidence="2" id="KW-1185">Reference proteome</keyword>
<evidence type="ECO:0000313" key="2">
    <source>
        <dbReference type="Proteomes" id="UP000002220"/>
    </source>
</evidence>
<dbReference type="KEGG" id="plm:Plim_3230"/>
<dbReference type="STRING" id="521674.Plim_3230"/>
<name>D5STL5_PLAL2</name>
<proteinExistence type="predicted"/>
<dbReference type="EMBL" id="CP001744">
    <property type="protein sequence ID" value="ADG69044.1"/>
    <property type="molecule type" value="Genomic_DNA"/>
</dbReference>
<gene>
    <name evidence="1" type="ordered locus">Plim_3230</name>
</gene>
<protein>
    <submittedName>
        <fullName evidence="1">Uncharacterized protein</fullName>
    </submittedName>
</protein>
<reference evidence="1 2" key="1">
    <citation type="journal article" date="2010" name="Stand. Genomic Sci.">
        <title>Complete genome sequence of Planctomyces limnophilus type strain (Mu 290).</title>
        <authorList>
            <person name="Labutti K."/>
            <person name="Sikorski J."/>
            <person name="Schneider S."/>
            <person name="Nolan M."/>
            <person name="Lucas S."/>
            <person name="Glavina Del Rio T."/>
            <person name="Tice H."/>
            <person name="Cheng J.F."/>
            <person name="Goodwin L."/>
            <person name="Pitluck S."/>
            <person name="Liolios K."/>
            <person name="Ivanova N."/>
            <person name="Mavromatis K."/>
            <person name="Mikhailova N."/>
            <person name="Pati A."/>
            <person name="Chen A."/>
            <person name="Palaniappan K."/>
            <person name="Land M."/>
            <person name="Hauser L."/>
            <person name="Chang Y.J."/>
            <person name="Jeffries C.D."/>
            <person name="Tindall B.J."/>
            <person name="Rohde M."/>
            <person name="Goker M."/>
            <person name="Woyke T."/>
            <person name="Bristow J."/>
            <person name="Eisen J.A."/>
            <person name="Markowitz V."/>
            <person name="Hugenholtz P."/>
            <person name="Kyrpides N.C."/>
            <person name="Klenk H.P."/>
            <person name="Lapidus A."/>
        </authorList>
    </citation>
    <scope>NUCLEOTIDE SEQUENCE [LARGE SCALE GENOMIC DNA]</scope>
    <source>
        <strain evidence="2">ATCC 43296 / DSM 3776 / IFAM 1008 / 290</strain>
    </source>
</reference>
<dbReference type="AlphaFoldDB" id="D5STL5"/>
<dbReference type="Proteomes" id="UP000002220">
    <property type="component" value="Chromosome"/>
</dbReference>
<sequence>MSEYHKVSGIENRKKIKLPDQFPRSTYGQEGVLQNSPENFSLLMGPPLPSISSHAPKHLFTLHPIDLLRRGACFPGAKPRL</sequence>
<organism evidence="1 2">
    <name type="scientific">Planctopirus limnophila (strain ATCC 43296 / DSM 3776 / IFAM 1008 / Mu 290)</name>
    <name type="common">Planctomyces limnophilus</name>
    <dbReference type="NCBI Taxonomy" id="521674"/>
    <lineage>
        <taxon>Bacteria</taxon>
        <taxon>Pseudomonadati</taxon>
        <taxon>Planctomycetota</taxon>
        <taxon>Planctomycetia</taxon>
        <taxon>Planctomycetales</taxon>
        <taxon>Planctomycetaceae</taxon>
        <taxon>Planctopirus</taxon>
    </lineage>
</organism>
<accession>D5STL5</accession>
<dbReference type="HOGENOM" id="CLU_2570858_0_0_0"/>